<dbReference type="RefSeq" id="WP_075055655.1">
    <property type="nucleotide sequence ID" value="NZ_CP007536.1"/>
</dbReference>
<protein>
    <submittedName>
        <fullName evidence="2">Uncharacterized protein</fullName>
    </submittedName>
</protein>
<organism evidence="2 3">
    <name type="scientific">Nitrososphaera viennensis EN76</name>
    <dbReference type="NCBI Taxonomy" id="926571"/>
    <lineage>
        <taxon>Archaea</taxon>
        <taxon>Nitrososphaerota</taxon>
        <taxon>Nitrososphaeria</taxon>
        <taxon>Nitrososphaerales</taxon>
        <taxon>Nitrososphaeraceae</taxon>
        <taxon>Nitrososphaera</taxon>
    </lineage>
</organism>
<proteinExistence type="predicted"/>
<name>A0A060HUB0_9ARCH</name>
<accession>A0A060HUB0</accession>
<reference evidence="2 3" key="1">
    <citation type="journal article" date="2014" name="Int. J. Syst. Evol. Microbiol.">
        <title>Nitrososphaera viennensis gen. nov., sp. nov., an aerobic and mesophilic, ammonia-oxidizing archaeon from soil and a member of the archaeal phylum Thaumarchaeota.</title>
        <authorList>
            <person name="Stieglmeier M."/>
            <person name="Klingl A."/>
            <person name="Alves R.J."/>
            <person name="Rittmann S.K."/>
            <person name="Melcher M."/>
            <person name="Leisch N."/>
            <person name="Schleper C."/>
        </authorList>
    </citation>
    <scope>NUCLEOTIDE SEQUENCE [LARGE SCALE GENOMIC DNA]</scope>
    <source>
        <strain evidence="2">EN76</strain>
    </source>
</reference>
<dbReference type="HOGENOM" id="CLU_2420151_0_0_2"/>
<gene>
    <name evidence="2" type="ORF">NVIE_027340</name>
</gene>
<dbReference type="AlphaFoldDB" id="A0A060HUB0"/>
<dbReference type="STRING" id="926571.NVIE_027340"/>
<evidence type="ECO:0000313" key="3">
    <source>
        <dbReference type="Proteomes" id="UP000027093"/>
    </source>
</evidence>
<evidence type="ECO:0000256" key="1">
    <source>
        <dbReference type="SAM" id="Phobius"/>
    </source>
</evidence>
<keyword evidence="1" id="KW-0812">Transmembrane</keyword>
<keyword evidence="1" id="KW-0472">Membrane</keyword>
<feature type="transmembrane region" description="Helical" evidence="1">
    <location>
        <begin position="60"/>
        <end position="83"/>
    </location>
</feature>
<dbReference type="KEGG" id="nvn:NVIE_027340"/>
<dbReference type="Proteomes" id="UP000027093">
    <property type="component" value="Chromosome"/>
</dbReference>
<dbReference type="EMBL" id="CP007536">
    <property type="protein sequence ID" value="AIC17011.1"/>
    <property type="molecule type" value="Genomic_DNA"/>
</dbReference>
<dbReference type="GeneID" id="74947974"/>
<evidence type="ECO:0000313" key="2">
    <source>
        <dbReference type="EMBL" id="AIC17011.1"/>
    </source>
</evidence>
<keyword evidence="3" id="KW-1185">Reference proteome</keyword>
<sequence length="91" mass="9171">MSVRTGVHKLALAGLAALGVGFVLEVLASFSFSVVCNCPAMRAGDDVSVMCPCIAEPRLAAAVLSAAGFSAIIAGAVLLAIGLKKRKKNPS</sequence>
<keyword evidence="1" id="KW-1133">Transmembrane helix</keyword>